<dbReference type="PANTHER" id="PTHR11538">
    <property type="entry name" value="PHENYLALANYL-TRNA SYNTHETASE"/>
    <property type="match status" value="1"/>
</dbReference>
<dbReference type="PROSITE" id="PS51447">
    <property type="entry name" value="FDX_ACB"/>
    <property type="match status" value="1"/>
</dbReference>
<gene>
    <name evidence="3" type="primary">Fdxacb1</name>
</gene>
<evidence type="ECO:0000259" key="1">
    <source>
        <dbReference type="PROSITE" id="PS51447"/>
    </source>
</evidence>
<dbReference type="SUPFAM" id="SSF54991">
    <property type="entry name" value="Anticodon-binding domain of PheRS"/>
    <property type="match status" value="1"/>
</dbReference>
<dbReference type="Gene3D" id="3.30.70.380">
    <property type="entry name" value="Ferrodoxin-fold anticodon-binding domain"/>
    <property type="match status" value="1"/>
</dbReference>
<dbReference type="Gene3D" id="3.40.50.150">
    <property type="entry name" value="Vaccinia Virus protein VP39"/>
    <property type="match status" value="1"/>
</dbReference>
<dbReference type="InterPro" id="IPR005121">
    <property type="entry name" value="Fdx_antiC-bd"/>
</dbReference>
<dbReference type="RefSeq" id="XP_005347379.2">
    <property type="nucleotide sequence ID" value="XM_005347322.3"/>
</dbReference>
<dbReference type="InterPro" id="IPR036690">
    <property type="entry name" value="Fdx_antiC-bd_sf"/>
</dbReference>
<dbReference type="SUPFAM" id="SSF53335">
    <property type="entry name" value="S-adenosyl-L-methionine-dependent methyltransferases"/>
    <property type="match status" value="1"/>
</dbReference>
<dbReference type="GeneID" id="101996377"/>
<evidence type="ECO:0000313" key="3">
    <source>
        <dbReference type="RefSeq" id="XP_005347379.2"/>
    </source>
</evidence>
<name>A0ABM0KJ51_MICOH</name>
<dbReference type="Pfam" id="PF03147">
    <property type="entry name" value="FDX-ACB"/>
    <property type="match status" value="1"/>
</dbReference>
<reference evidence="3" key="1">
    <citation type="submission" date="2025-08" db="UniProtKB">
        <authorList>
            <consortium name="RefSeq"/>
        </authorList>
    </citation>
    <scope>IDENTIFICATION</scope>
</reference>
<proteinExistence type="predicted"/>
<feature type="domain" description="FDX-ACB" evidence="1">
    <location>
        <begin position="542"/>
        <end position="635"/>
    </location>
</feature>
<dbReference type="InterPro" id="IPR019446">
    <property type="entry name" value="BMT5-like"/>
</dbReference>
<dbReference type="SMART" id="SM00896">
    <property type="entry name" value="FDX-ACB"/>
    <property type="match status" value="1"/>
</dbReference>
<dbReference type="Proteomes" id="UP000694915">
    <property type="component" value="Chromosome 5"/>
</dbReference>
<accession>A0ABM0KJ51</accession>
<dbReference type="InterPro" id="IPR029063">
    <property type="entry name" value="SAM-dependent_MTases_sf"/>
</dbReference>
<protein>
    <submittedName>
        <fullName evidence="3">Ferredoxin-fold anticodon-binding domain-containing protein 1</fullName>
    </submittedName>
</protein>
<dbReference type="Pfam" id="PF10354">
    <property type="entry name" value="BMT5-like"/>
    <property type="match status" value="1"/>
</dbReference>
<dbReference type="Gene3D" id="3.30.930.10">
    <property type="entry name" value="Bira Bifunctional Protein, Domain 2"/>
    <property type="match status" value="1"/>
</dbReference>
<dbReference type="InterPro" id="IPR045864">
    <property type="entry name" value="aa-tRNA-synth_II/BPL/LPL"/>
</dbReference>
<evidence type="ECO:0000313" key="2">
    <source>
        <dbReference type="Proteomes" id="UP000694915"/>
    </source>
</evidence>
<dbReference type="PANTHER" id="PTHR11538:SF26">
    <property type="entry name" value="FERREDOXIN-FOLD ANTICODON-BINDING DOMAIN-CONTAINING PROTEIN 1"/>
    <property type="match status" value="1"/>
</dbReference>
<organism evidence="2 3">
    <name type="scientific">Microtus ochrogaster</name>
    <name type="common">Prairie vole</name>
    <dbReference type="NCBI Taxonomy" id="79684"/>
    <lineage>
        <taxon>Eukaryota</taxon>
        <taxon>Metazoa</taxon>
        <taxon>Chordata</taxon>
        <taxon>Craniata</taxon>
        <taxon>Vertebrata</taxon>
        <taxon>Euteleostomi</taxon>
        <taxon>Mammalia</taxon>
        <taxon>Eutheria</taxon>
        <taxon>Euarchontoglires</taxon>
        <taxon>Glires</taxon>
        <taxon>Rodentia</taxon>
        <taxon>Myomorpha</taxon>
        <taxon>Muroidea</taxon>
        <taxon>Cricetidae</taxon>
        <taxon>Arvicolinae</taxon>
        <taxon>Microtus</taxon>
    </lineage>
</organism>
<sequence>MCALESAGREPEETMVPRRLLLVGEGNFSFTASLIDTLDPGISVTATCLQHPDDLDGDPVTQENLQRLRERGIEVRFGVDCTQLAHALQAHDKDFDRIYFNFPHCGRKAGVAKNRELLAKFFQSCADVLAKEGEVHVALCRGQGGTPADEHQREWHNSWQVVAMAALGGFILSDVRPFSCEAVPGYKCTGYRSQAKSFHVEGALNHIFTQSSPFEGSQPRTFRVRLEDQWFSFTEPEALAGKLNRRFLEASSCHPIRTINEKLIAELSKHFPLRRLKCSFPLLSQGGTSILPPGTCDLSAFWISLREDNSHSESLTAEITQEMEEVLLLFSECALPKSPGWDDCIAAQEGLHEQAKLCLRPSLLVHAEAVTCSPDFLSGPLHILSGPVYRKCHISPFTMPAFHETLLILGLNKNVKDSRLASLLDHLKDSLDNLLTQTLQEGSSLSPSVEFVLQPNGKDYVIHVKSLHFGPDCTENLIIGTVVTSIIVSHKQQCFVFVSLNLDLLAMLVYDISDWRLLWTFDNRFLKRFAPGKTERFKSYSLYPPRYVHDISFWLDKKKGFDDLEFHTVARAVSQDTVISIQFLGRFQHPETEQVSLCYRLTYQACDRALSPQLAAAMQSRFRKEIQRQLHVSLR</sequence>
<keyword evidence="2" id="KW-1185">Reference proteome</keyword>